<accession>A0A7S2TVT9</accession>
<organism evidence="2">
    <name type="scientific">Lotharella oceanica</name>
    <dbReference type="NCBI Taxonomy" id="641309"/>
    <lineage>
        <taxon>Eukaryota</taxon>
        <taxon>Sar</taxon>
        <taxon>Rhizaria</taxon>
        <taxon>Cercozoa</taxon>
        <taxon>Chlorarachniophyceae</taxon>
        <taxon>Lotharella</taxon>
    </lineage>
</organism>
<dbReference type="AlphaFoldDB" id="A0A7S2TVT9"/>
<dbReference type="Pfam" id="PF00085">
    <property type="entry name" value="Thioredoxin"/>
    <property type="match status" value="1"/>
</dbReference>
<dbReference type="GO" id="GO:0034976">
    <property type="term" value="P:response to endoplasmic reticulum stress"/>
    <property type="evidence" value="ECO:0007669"/>
    <property type="project" value="TreeGrafter"/>
</dbReference>
<dbReference type="EMBL" id="HBHP01024683">
    <property type="protein sequence ID" value="CAD9771310.1"/>
    <property type="molecule type" value="Transcribed_RNA"/>
</dbReference>
<dbReference type="InterPro" id="IPR013766">
    <property type="entry name" value="Thioredoxin_domain"/>
</dbReference>
<dbReference type="PROSITE" id="PS51352">
    <property type="entry name" value="THIOREDOXIN_2"/>
    <property type="match status" value="1"/>
</dbReference>
<dbReference type="Gene3D" id="3.40.30.10">
    <property type="entry name" value="Glutaredoxin"/>
    <property type="match status" value="1"/>
</dbReference>
<dbReference type="InterPro" id="IPR036249">
    <property type="entry name" value="Thioredoxin-like_sf"/>
</dbReference>
<reference evidence="2" key="1">
    <citation type="submission" date="2021-01" db="EMBL/GenBank/DDBJ databases">
        <authorList>
            <person name="Corre E."/>
            <person name="Pelletier E."/>
            <person name="Niang G."/>
            <person name="Scheremetjew M."/>
            <person name="Finn R."/>
            <person name="Kale V."/>
            <person name="Holt S."/>
            <person name="Cochrane G."/>
            <person name="Meng A."/>
            <person name="Brown T."/>
            <person name="Cohen L."/>
        </authorList>
    </citation>
    <scope>NUCLEOTIDE SEQUENCE</scope>
    <source>
        <strain evidence="2">CCMP622</strain>
    </source>
</reference>
<sequence>MAATTEVTQENFQAVVAESEECWLLEFYSTMCGSCAEFEPTWHALEASDIGKSFKTARVNIDNNAGMQLATALGVLQTGIPSVRVYTNEFNFDADAPILTGDEALLDLSVLTSRLQKVADDLERNDEGICIKRFPFATMEDDLDVAE</sequence>
<dbReference type="PANTHER" id="PTHR45815:SF3">
    <property type="entry name" value="PROTEIN DISULFIDE-ISOMERASE A6"/>
    <property type="match status" value="1"/>
</dbReference>
<dbReference type="PANTHER" id="PTHR45815">
    <property type="entry name" value="PROTEIN DISULFIDE-ISOMERASE A6"/>
    <property type="match status" value="1"/>
</dbReference>
<dbReference type="CDD" id="cd02961">
    <property type="entry name" value="PDI_a_family"/>
    <property type="match status" value="1"/>
</dbReference>
<protein>
    <recommendedName>
        <fullName evidence="1">Thioredoxin domain-containing protein</fullName>
    </recommendedName>
</protein>
<gene>
    <name evidence="2" type="ORF">LSP00402_LOCUS15300</name>
</gene>
<dbReference type="GO" id="GO:0015035">
    <property type="term" value="F:protein-disulfide reductase activity"/>
    <property type="evidence" value="ECO:0007669"/>
    <property type="project" value="TreeGrafter"/>
</dbReference>
<proteinExistence type="predicted"/>
<feature type="domain" description="Thioredoxin" evidence="1">
    <location>
        <begin position="1"/>
        <end position="120"/>
    </location>
</feature>
<evidence type="ECO:0000313" key="2">
    <source>
        <dbReference type="EMBL" id="CAD9771310.1"/>
    </source>
</evidence>
<dbReference type="GO" id="GO:0005788">
    <property type="term" value="C:endoplasmic reticulum lumen"/>
    <property type="evidence" value="ECO:0007669"/>
    <property type="project" value="TreeGrafter"/>
</dbReference>
<dbReference type="SUPFAM" id="SSF52833">
    <property type="entry name" value="Thioredoxin-like"/>
    <property type="match status" value="1"/>
</dbReference>
<name>A0A7S2TVT9_9EUKA</name>
<evidence type="ECO:0000259" key="1">
    <source>
        <dbReference type="PROSITE" id="PS51352"/>
    </source>
</evidence>